<dbReference type="GO" id="GO:0008408">
    <property type="term" value="F:3'-5' exonuclease activity"/>
    <property type="evidence" value="ECO:0007669"/>
    <property type="project" value="InterPro"/>
</dbReference>
<dbReference type="GO" id="GO:0003887">
    <property type="term" value="F:DNA-directed DNA polymerase activity"/>
    <property type="evidence" value="ECO:0007669"/>
    <property type="project" value="UniProtKB-UniRule"/>
</dbReference>
<evidence type="ECO:0000259" key="13">
    <source>
        <dbReference type="Pfam" id="PF02768"/>
    </source>
</evidence>
<dbReference type="GO" id="GO:0006271">
    <property type="term" value="P:DNA strand elongation involved in DNA replication"/>
    <property type="evidence" value="ECO:0007669"/>
    <property type="project" value="TreeGrafter"/>
</dbReference>
<dbReference type="CDD" id="cd00140">
    <property type="entry name" value="beta_clamp"/>
    <property type="match status" value="1"/>
</dbReference>
<dbReference type="GO" id="GO:0003677">
    <property type="term" value="F:DNA binding"/>
    <property type="evidence" value="ECO:0007669"/>
    <property type="project" value="UniProtKB-UniRule"/>
</dbReference>
<dbReference type="GO" id="GO:0005737">
    <property type="term" value="C:cytoplasm"/>
    <property type="evidence" value="ECO:0007669"/>
    <property type="project" value="UniProtKB-SubCell"/>
</dbReference>
<comment type="subunit">
    <text evidence="10">Forms a ring-shaped head-to-tail homodimer around DNA.</text>
</comment>
<dbReference type="Pfam" id="PF02767">
    <property type="entry name" value="DNA_pol3_beta_2"/>
    <property type="match status" value="1"/>
</dbReference>
<dbReference type="Pfam" id="PF02768">
    <property type="entry name" value="DNA_pol3_beta_3"/>
    <property type="match status" value="1"/>
</dbReference>
<sequence length="368" mass="43224">MEFKIKKNDFLNSFKKINKIITKNTIFPVLENIMIQINKNMLKLTSSTLELELNAYIHKKNYIFYTAGCITVSGKKIFNICRNIKSNVELHFQLFNQKITIKILNSIFKLNTISYKKFPQFKIIKNNKEFFMSQLMLKEIILLTHFSIANNDIRNTLNGMLLEYKGNYLYGVTTDGHRLSLYKTHVDLHIHEFSIIINKKAILELYRLLNYTTDLIEIIIHNHYVSFQINNIILITKLINGHFPNYHDIILNTYTRCIVISIEQLKESLLKTSILCNTTFKGVYLNFSKNLLTITSSNQDDEESRDSFRIDYKYENISFSINVFYLLDVLNVLKNNTINIVFNIPISSIQIQSNIQKEIKFIIMPLKI</sequence>
<comment type="similarity">
    <text evidence="2 10">Belongs to the beta sliding clamp family.</text>
</comment>
<keyword evidence="8 10" id="KW-0239">DNA-directed DNA polymerase</keyword>
<protein>
    <recommendedName>
        <fullName evidence="3 10">Beta sliding clamp</fullName>
    </recommendedName>
</protein>
<keyword evidence="7 10" id="KW-0235">DNA replication</keyword>
<name>A0A451CXF2_9GAMM</name>
<dbReference type="Gene3D" id="3.10.150.10">
    <property type="entry name" value="DNA Polymerase III, subunit A, domain 2"/>
    <property type="match status" value="1"/>
</dbReference>
<dbReference type="PANTHER" id="PTHR30478">
    <property type="entry name" value="DNA POLYMERASE III SUBUNIT BETA"/>
    <property type="match status" value="1"/>
</dbReference>
<dbReference type="Gene3D" id="3.70.10.10">
    <property type="match status" value="1"/>
</dbReference>
<dbReference type="OrthoDB" id="8421503at2"/>
<evidence type="ECO:0000256" key="7">
    <source>
        <dbReference type="ARBA" id="ARBA00022705"/>
    </source>
</evidence>
<dbReference type="InterPro" id="IPR022637">
    <property type="entry name" value="DNA_polIII_beta_cen"/>
</dbReference>
<dbReference type="GO" id="GO:0009360">
    <property type="term" value="C:DNA polymerase III complex"/>
    <property type="evidence" value="ECO:0007669"/>
    <property type="project" value="InterPro"/>
</dbReference>
<accession>A0A451CXF2</accession>
<proteinExistence type="inferred from homology"/>
<evidence type="ECO:0000256" key="8">
    <source>
        <dbReference type="ARBA" id="ARBA00022932"/>
    </source>
</evidence>
<dbReference type="InterPro" id="IPR022635">
    <property type="entry name" value="DNA_polIII_beta_C"/>
</dbReference>
<dbReference type="SMART" id="SM00480">
    <property type="entry name" value="POL3Bc"/>
    <property type="match status" value="1"/>
</dbReference>
<dbReference type="SUPFAM" id="SSF55979">
    <property type="entry name" value="DNA clamp"/>
    <property type="match status" value="3"/>
</dbReference>
<evidence type="ECO:0000259" key="11">
    <source>
        <dbReference type="Pfam" id="PF00712"/>
    </source>
</evidence>
<keyword evidence="9" id="KW-0238">DNA-binding</keyword>
<keyword evidence="5 10" id="KW-0808">Transferase</keyword>
<keyword evidence="6 10" id="KW-0548">Nucleotidyltransferase</keyword>
<dbReference type="Pfam" id="PF00712">
    <property type="entry name" value="DNA_pol3_beta"/>
    <property type="match status" value="1"/>
</dbReference>
<evidence type="ECO:0000256" key="9">
    <source>
        <dbReference type="ARBA" id="ARBA00023125"/>
    </source>
</evidence>
<dbReference type="InterPro" id="IPR046938">
    <property type="entry name" value="DNA_clamp_sf"/>
</dbReference>
<evidence type="ECO:0000313" key="15">
    <source>
        <dbReference type="Proteomes" id="UP000294404"/>
    </source>
</evidence>
<evidence type="ECO:0000256" key="4">
    <source>
        <dbReference type="ARBA" id="ARBA00022490"/>
    </source>
</evidence>
<comment type="function">
    <text evidence="10">Confers DNA tethering and processivity to DNA polymerases and other proteins. Acts as a clamp, forming a ring around DNA (a reaction catalyzed by the clamp-loading complex) which diffuses in an ATP-independent manner freely and bidirectionally along dsDNA. Initially characterized for its ability to contact the catalytic subunit of DNA polymerase III (Pol III), a complex, multichain enzyme responsible for most of the replicative synthesis in bacteria; Pol III exhibits 3'-5' exonuclease proofreading activity. The beta chain is required for initiation of replication as well as for processivity of DNA replication.</text>
</comment>
<dbReference type="InterPro" id="IPR001001">
    <property type="entry name" value="DNA_polIII_beta"/>
</dbReference>
<dbReference type="RefSeq" id="WP_154026946.1">
    <property type="nucleotide sequence ID" value="NZ_LR217695.1"/>
</dbReference>
<dbReference type="Proteomes" id="UP000294404">
    <property type="component" value="Chromosome"/>
</dbReference>
<keyword evidence="4 10" id="KW-0963">Cytoplasm</keyword>
<feature type="domain" description="DNA polymerase III beta sliding clamp C-terminal" evidence="13">
    <location>
        <begin position="254"/>
        <end position="366"/>
    </location>
</feature>
<evidence type="ECO:0000256" key="2">
    <source>
        <dbReference type="ARBA" id="ARBA00010752"/>
    </source>
</evidence>
<feature type="domain" description="DNA polymerase III beta sliding clamp N-terminal" evidence="11">
    <location>
        <begin position="1"/>
        <end position="120"/>
    </location>
</feature>
<evidence type="ECO:0000256" key="5">
    <source>
        <dbReference type="ARBA" id="ARBA00022679"/>
    </source>
</evidence>
<evidence type="ECO:0000256" key="3">
    <source>
        <dbReference type="ARBA" id="ARBA00021035"/>
    </source>
</evidence>
<reference evidence="14 15" key="1">
    <citation type="submission" date="2019-02" db="EMBL/GenBank/DDBJ databases">
        <authorList>
            <person name="Manzano-Marin A."/>
            <person name="Manzano-Marin A."/>
        </authorList>
    </citation>
    <scope>NUCLEOTIDE SEQUENCE [LARGE SCALE GENOMIC DNA]</scope>
    <source>
        <strain evidence="14 15">BuCicuneomaculata</strain>
    </source>
</reference>
<dbReference type="NCBIfam" id="TIGR00663">
    <property type="entry name" value="dnan"/>
    <property type="match status" value="1"/>
</dbReference>
<organism evidence="14 15">
    <name type="scientific">Buchnera aphidicola</name>
    <name type="common">Cinara cuneomaculata</name>
    <dbReference type="NCBI Taxonomy" id="1660040"/>
    <lineage>
        <taxon>Bacteria</taxon>
        <taxon>Pseudomonadati</taxon>
        <taxon>Pseudomonadota</taxon>
        <taxon>Gammaproteobacteria</taxon>
        <taxon>Enterobacterales</taxon>
        <taxon>Erwiniaceae</taxon>
        <taxon>Buchnera</taxon>
    </lineage>
</organism>
<dbReference type="InterPro" id="IPR022634">
    <property type="entry name" value="DNA_polIII_beta_N"/>
</dbReference>
<feature type="domain" description="DNA polymerase III beta sliding clamp central" evidence="12">
    <location>
        <begin position="134"/>
        <end position="245"/>
    </location>
</feature>
<dbReference type="EMBL" id="LR217695">
    <property type="protein sequence ID" value="VFP77989.1"/>
    <property type="molecule type" value="Genomic_DNA"/>
</dbReference>
<gene>
    <name evidence="14" type="primary">dnaN</name>
    <name evidence="14" type="ORF">BUCICUMA2628_003</name>
</gene>
<comment type="subcellular location">
    <subcellularLocation>
        <location evidence="1 10">Cytoplasm</location>
    </subcellularLocation>
</comment>
<evidence type="ECO:0000256" key="1">
    <source>
        <dbReference type="ARBA" id="ARBA00004496"/>
    </source>
</evidence>
<dbReference type="PANTHER" id="PTHR30478:SF0">
    <property type="entry name" value="BETA SLIDING CLAMP"/>
    <property type="match status" value="1"/>
</dbReference>
<evidence type="ECO:0000256" key="6">
    <source>
        <dbReference type="ARBA" id="ARBA00022695"/>
    </source>
</evidence>
<evidence type="ECO:0000256" key="10">
    <source>
        <dbReference type="PIRNR" id="PIRNR000804"/>
    </source>
</evidence>
<evidence type="ECO:0000259" key="12">
    <source>
        <dbReference type="Pfam" id="PF02767"/>
    </source>
</evidence>
<evidence type="ECO:0000313" key="14">
    <source>
        <dbReference type="EMBL" id="VFP77989.1"/>
    </source>
</evidence>
<dbReference type="PIRSF" id="PIRSF000804">
    <property type="entry name" value="DNA_pol_III_b"/>
    <property type="match status" value="1"/>
</dbReference>
<dbReference type="AlphaFoldDB" id="A0A451CXF2"/>